<sequence>SRLLCGDEVCSEDEVCIDNQCRCLPPAYCSNERQLVCGSDGNTYGNMCRLNATRCFYGTDIEKVSDGMCPDYSCETHDCNNDEECFINENDEPDCRCKDYCDDDFDPVCATDGILYDNRCKFRVHRCRTDEDIAIDDTGSSCEPEQEDVDDSCTRSCSPDTVSVACQRVVDQECFVLIGILDTKYEDNSQTFYEINVTQAVGHQKPPVNGSPVYLYGPSRKDDGCLCPPIEEINNMYVIFGSKDNFRFIVENYNFAAILDEDMSEQLKRECAIYFSSN</sequence>
<keyword evidence="1" id="KW-0646">Protease inhibitor</keyword>
<dbReference type="PROSITE" id="PS50189">
    <property type="entry name" value="NTR"/>
    <property type="match status" value="1"/>
</dbReference>
<dbReference type="Gene3D" id="3.30.60.30">
    <property type="match status" value="2"/>
</dbReference>
<evidence type="ECO:0000259" key="5">
    <source>
        <dbReference type="PROSITE" id="PS51465"/>
    </source>
</evidence>
<keyword evidence="6" id="KW-1185">Reference proteome</keyword>
<dbReference type="RefSeq" id="XP_006817218.1">
    <property type="nucleotide sequence ID" value="XM_006817155.1"/>
</dbReference>
<evidence type="ECO:0000313" key="6">
    <source>
        <dbReference type="Proteomes" id="UP000694865"/>
    </source>
</evidence>
<accession>A0ABM0MB27</accession>
<evidence type="ECO:0000256" key="2">
    <source>
        <dbReference type="ARBA" id="ARBA00022900"/>
    </source>
</evidence>
<dbReference type="InterPro" id="IPR001134">
    <property type="entry name" value="Netrin_domain"/>
</dbReference>
<dbReference type="PROSITE" id="PS51465">
    <property type="entry name" value="KAZAL_2"/>
    <property type="match status" value="2"/>
</dbReference>
<organism evidence="6 7">
    <name type="scientific">Saccoglossus kowalevskii</name>
    <name type="common">Acorn worm</name>
    <dbReference type="NCBI Taxonomy" id="10224"/>
    <lineage>
        <taxon>Eukaryota</taxon>
        <taxon>Metazoa</taxon>
        <taxon>Hemichordata</taxon>
        <taxon>Enteropneusta</taxon>
        <taxon>Harrimaniidae</taxon>
        <taxon>Saccoglossus</taxon>
    </lineage>
</organism>
<protein>
    <submittedName>
        <fullName evidence="7">Ovoinhibitor-like</fullName>
    </submittedName>
</protein>
<dbReference type="InterPro" id="IPR050653">
    <property type="entry name" value="Prot_Inhib_GrowthFact_Antg"/>
</dbReference>
<dbReference type="Proteomes" id="UP000694865">
    <property type="component" value="Unplaced"/>
</dbReference>
<evidence type="ECO:0000313" key="7">
    <source>
        <dbReference type="RefSeq" id="XP_006817218.1"/>
    </source>
</evidence>
<name>A0ABM0MB27_SACKO</name>
<dbReference type="InterPro" id="IPR036058">
    <property type="entry name" value="Kazal_dom_sf"/>
</dbReference>
<dbReference type="Pfam" id="PF07648">
    <property type="entry name" value="Kazal_2"/>
    <property type="match status" value="2"/>
</dbReference>
<dbReference type="PANTHER" id="PTHR10913">
    <property type="entry name" value="FOLLISTATIN-RELATED"/>
    <property type="match status" value="1"/>
</dbReference>
<proteinExistence type="predicted"/>
<evidence type="ECO:0000256" key="1">
    <source>
        <dbReference type="ARBA" id="ARBA00022690"/>
    </source>
</evidence>
<feature type="domain" description="Kazal-like" evidence="5">
    <location>
        <begin position="96"/>
        <end position="144"/>
    </location>
</feature>
<evidence type="ECO:0000256" key="3">
    <source>
        <dbReference type="ARBA" id="ARBA00023157"/>
    </source>
</evidence>
<keyword evidence="2" id="KW-0722">Serine protease inhibitor</keyword>
<dbReference type="PANTHER" id="PTHR10913:SF45">
    <property type="entry name" value="FOLLISTATIN, ISOFORM A-RELATED"/>
    <property type="match status" value="1"/>
</dbReference>
<dbReference type="InterPro" id="IPR002350">
    <property type="entry name" value="Kazal_dom"/>
</dbReference>
<feature type="domain" description="Kazal-like" evidence="5">
    <location>
        <begin position="22"/>
        <end position="71"/>
    </location>
</feature>
<feature type="non-terminal residue" evidence="7">
    <location>
        <position position="1"/>
    </location>
</feature>
<dbReference type="CDD" id="cd00104">
    <property type="entry name" value="KAZAL_FS"/>
    <property type="match status" value="1"/>
</dbReference>
<gene>
    <name evidence="7" type="primary">LOC102801287</name>
</gene>
<evidence type="ECO:0000259" key="4">
    <source>
        <dbReference type="PROSITE" id="PS50189"/>
    </source>
</evidence>
<feature type="domain" description="NTR" evidence="4">
    <location>
        <begin position="153"/>
        <end position="271"/>
    </location>
</feature>
<dbReference type="SUPFAM" id="SSF100895">
    <property type="entry name" value="Kazal-type serine protease inhibitors"/>
    <property type="match status" value="2"/>
</dbReference>
<dbReference type="GeneID" id="102801287"/>
<keyword evidence="3" id="KW-1015">Disulfide bond</keyword>
<dbReference type="SMART" id="SM00280">
    <property type="entry name" value="KAZAL"/>
    <property type="match status" value="2"/>
</dbReference>
<reference evidence="7" key="1">
    <citation type="submission" date="2025-08" db="UniProtKB">
        <authorList>
            <consortium name="RefSeq"/>
        </authorList>
    </citation>
    <scope>IDENTIFICATION</scope>
    <source>
        <tissue evidence="7">Testes</tissue>
    </source>
</reference>